<sequence>MADLILTPDTLSNLSTRLEECESNLTGIEENMTEAMQLYWGRKTLPPYDDPDDWSLLIRMTPVELQQWMHAEMAKAEIEFGKIKRIKEELAEVKHYLRTSNSPIAMLARLRDVEKYLEDLPSNEDSMTEEEASSDEDSPSEEADAHASEVLARFATLPELPVSKDSEDESPSNEDFLSDRDSPSKEDYISPNDSVSMRI</sequence>
<comment type="caution">
    <text evidence="1">The sequence shown here is derived from an EMBL/GenBank/DDBJ whole genome shotgun (WGS) entry which is preliminary data.</text>
</comment>
<accession>A0ACC3AYF7</accession>
<dbReference type="EMBL" id="JAOPJF010000049">
    <property type="protein sequence ID" value="KAK1142553.1"/>
    <property type="molecule type" value="Genomic_DNA"/>
</dbReference>
<name>A0ACC3AYF7_9EURO</name>
<gene>
    <name evidence="1" type="ORF">N8T08_007528</name>
</gene>
<protein>
    <submittedName>
        <fullName evidence="1">Uncharacterized protein</fullName>
    </submittedName>
</protein>
<dbReference type="Proteomes" id="UP001177260">
    <property type="component" value="Unassembled WGS sequence"/>
</dbReference>
<proteinExistence type="predicted"/>
<reference evidence="1 2" key="1">
    <citation type="journal article" date="2023" name="ACS Omega">
        <title>Identification of the Neoaspergillic Acid Biosynthesis Gene Cluster by Establishing an In Vitro CRISPR-Ribonucleoprotein Genetic System in Aspergillus melleus.</title>
        <authorList>
            <person name="Yuan B."/>
            <person name="Grau M.F."/>
            <person name="Murata R.M."/>
            <person name="Torok T."/>
            <person name="Venkateswaran K."/>
            <person name="Stajich J.E."/>
            <person name="Wang C.C.C."/>
        </authorList>
    </citation>
    <scope>NUCLEOTIDE SEQUENCE [LARGE SCALE GENOMIC DNA]</scope>
    <source>
        <strain evidence="1 2">IMV 1140</strain>
    </source>
</reference>
<evidence type="ECO:0000313" key="1">
    <source>
        <dbReference type="EMBL" id="KAK1142553.1"/>
    </source>
</evidence>
<evidence type="ECO:0000313" key="2">
    <source>
        <dbReference type="Proteomes" id="UP001177260"/>
    </source>
</evidence>
<organism evidence="1 2">
    <name type="scientific">Aspergillus melleus</name>
    <dbReference type="NCBI Taxonomy" id="138277"/>
    <lineage>
        <taxon>Eukaryota</taxon>
        <taxon>Fungi</taxon>
        <taxon>Dikarya</taxon>
        <taxon>Ascomycota</taxon>
        <taxon>Pezizomycotina</taxon>
        <taxon>Eurotiomycetes</taxon>
        <taxon>Eurotiomycetidae</taxon>
        <taxon>Eurotiales</taxon>
        <taxon>Aspergillaceae</taxon>
        <taxon>Aspergillus</taxon>
        <taxon>Aspergillus subgen. Circumdati</taxon>
    </lineage>
</organism>
<keyword evidence="2" id="KW-1185">Reference proteome</keyword>